<name>K5CEL8_RHOBT</name>
<evidence type="ECO:0000313" key="1">
    <source>
        <dbReference type="EMBL" id="EKK02235.1"/>
    </source>
</evidence>
<gene>
    <name evidence="1" type="ORF">RBSH_02419</name>
</gene>
<protein>
    <submittedName>
        <fullName evidence="1">Uncharacterized protein</fullName>
    </submittedName>
</protein>
<organism evidence="1 2">
    <name type="scientific">Rhodopirellula baltica SH28</name>
    <dbReference type="NCBI Taxonomy" id="993517"/>
    <lineage>
        <taxon>Bacteria</taxon>
        <taxon>Pseudomonadati</taxon>
        <taxon>Planctomycetota</taxon>
        <taxon>Planctomycetia</taxon>
        <taxon>Pirellulales</taxon>
        <taxon>Pirellulaceae</taxon>
        <taxon>Rhodopirellula</taxon>
    </lineage>
</organism>
<proteinExistence type="predicted"/>
<dbReference type="Proteomes" id="UP000007993">
    <property type="component" value="Unassembled WGS sequence"/>
</dbReference>
<dbReference type="EMBL" id="AMCW01000066">
    <property type="protein sequence ID" value="EKK02235.1"/>
    <property type="molecule type" value="Genomic_DNA"/>
</dbReference>
<reference evidence="1 2" key="1">
    <citation type="journal article" date="2013" name="Mar. Genomics">
        <title>Expression of sulfatases in Rhodopirellula baltica and the diversity of sulfatases in the genus Rhodopirellula.</title>
        <authorList>
            <person name="Wegner C.E."/>
            <person name="Richter-Heitmann T."/>
            <person name="Klindworth A."/>
            <person name="Klockow C."/>
            <person name="Richter M."/>
            <person name="Achstetter T."/>
            <person name="Glockner F.O."/>
            <person name="Harder J."/>
        </authorList>
    </citation>
    <scope>NUCLEOTIDE SEQUENCE [LARGE SCALE GENOMIC DNA]</scope>
    <source>
        <strain evidence="1 2">SH28</strain>
    </source>
</reference>
<sequence length="40" mass="4678">MGVGNQTVIYGIQSKRFGKVFLRMLIDVDTENTWFEQSIR</sequence>
<evidence type="ECO:0000313" key="2">
    <source>
        <dbReference type="Proteomes" id="UP000007993"/>
    </source>
</evidence>
<dbReference type="PATRIC" id="fig|993517.3.peg.2618"/>
<accession>K5CEL8</accession>
<dbReference type="AlphaFoldDB" id="K5CEL8"/>
<comment type="caution">
    <text evidence="1">The sequence shown here is derived from an EMBL/GenBank/DDBJ whole genome shotgun (WGS) entry which is preliminary data.</text>
</comment>